<keyword evidence="2" id="KW-1185">Reference proteome</keyword>
<comment type="caution">
    <text evidence="1">The sequence shown here is derived from an EMBL/GenBank/DDBJ whole genome shotgun (WGS) entry which is preliminary data.</text>
</comment>
<gene>
    <name evidence="1" type="ORF">DUNSADRAFT_495</name>
</gene>
<organism evidence="1 2">
    <name type="scientific">Dunaliella salina</name>
    <name type="common">Green alga</name>
    <name type="synonym">Protococcus salinus</name>
    <dbReference type="NCBI Taxonomy" id="3046"/>
    <lineage>
        <taxon>Eukaryota</taxon>
        <taxon>Viridiplantae</taxon>
        <taxon>Chlorophyta</taxon>
        <taxon>core chlorophytes</taxon>
        <taxon>Chlorophyceae</taxon>
        <taxon>CS clade</taxon>
        <taxon>Chlamydomonadales</taxon>
        <taxon>Dunaliellaceae</taxon>
        <taxon>Dunaliella</taxon>
    </lineage>
</organism>
<name>A0ABQ7FYV1_DUNSA</name>
<sequence>MQVGIWQQVPQGLRGLAVTPKLATPTGLRGVIPGTPKPQAKLVGKDGLTKSLIGGGSTPGGNGGGRGGGSIRVASGELLLLHASRRSCCVCECFHAYTSSRSIRGLLLEEASW</sequence>
<proteinExistence type="predicted"/>
<dbReference type="EMBL" id="MU070482">
    <property type="protein sequence ID" value="KAF5827526.1"/>
    <property type="molecule type" value="Genomic_DNA"/>
</dbReference>
<reference evidence="1" key="1">
    <citation type="submission" date="2017-08" db="EMBL/GenBank/DDBJ databases">
        <authorList>
            <person name="Polle J.E."/>
            <person name="Barry K."/>
            <person name="Cushman J."/>
            <person name="Schmutz J."/>
            <person name="Tran D."/>
            <person name="Hathwaick L.T."/>
            <person name="Yim W.C."/>
            <person name="Jenkins J."/>
            <person name="Mckie-Krisberg Z.M."/>
            <person name="Prochnik S."/>
            <person name="Lindquist E."/>
            <person name="Dockter R.B."/>
            <person name="Adam C."/>
            <person name="Molina H."/>
            <person name="Bunkerborg J."/>
            <person name="Jin E."/>
            <person name="Buchheim M."/>
            <person name="Magnuson J."/>
        </authorList>
    </citation>
    <scope>NUCLEOTIDE SEQUENCE</scope>
    <source>
        <strain evidence="1">CCAP 19/18</strain>
    </source>
</reference>
<accession>A0ABQ7FYV1</accession>
<evidence type="ECO:0008006" key="3">
    <source>
        <dbReference type="Google" id="ProtNLM"/>
    </source>
</evidence>
<dbReference type="Proteomes" id="UP000815325">
    <property type="component" value="Unassembled WGS sequence"/>
</dbReference>
<protein>
    <recommendedName>
        <fullName evidence="3">Encoded protein</fullName>
    </recommendedName>
</protein>
<evidence type="ECO:0000313" key="1">
    <source>
        <dbReference type="EMBL" id="KAF5827526.1"/>
    </source>
</evidence>
<evidence type="ECO:0000313" key="2">
    <source>
        <dbReference type="Proteomes" id="UP000815325"/>
    </source>
</evidence>